<evidence type="ECO:0000313" key="2">
    <source>
        <dbReference type="Proteomes" id="UP000076078"/>
    </source>
</evidence>
<comment type="caution">
    <text evidence="1">The sequence shown here is derived from an EMBL/GenBank/DDBJ whole genome shotgun (WGS) entry which is preliminary data.</text>
</comment>
<proteinExistence type="predicted"/>
<evidence type="ECO:0000313" key="1">
    <source>
        <dbReference type="EMBL" id="KYQ90162.1"/>
    </source>
</evidence>
<dbReference type="OrthoDB" id="10627703at2759"/>
<name>A0A151Z882_TIELA</name>
<sequence length="881" mass="104961">MLLYKLGNNAKLIENGTLINFRYYFTSTNKLLYKIKNETPVKPHQQQQQQTSTTTNFNKPKKSFGKYFHNESQYMEPFKTQQIISTYTKQHQNRVNRVVNREFKTEIDNIHDAYDNGDLEKAIENFNLIPYHLEFENESIQTAFGLVLSTSTKKVEYHADGVKFFCQNIMFFRNYIKSHRFTEFIQNMILTCIRKTPEKDLSFIDNIKEVISFITANGYVGTTNVYCDLLRKLLYHEYIGEISREEEDFLDIEIKKELIDFVFKEFKNYSDELGLTKYQPEIYYYLIQRQLLGDDLEEVQKTLLIMKDHLIPIEKGIFQAIFECCKRTDRLDQIELFIHEHMPSFWTIYSLIFYNQVTGNIEIFRRLEQLLRQKNTHTQQFTIDCITKALLVYGRFELALDWFYKKTHVYRISHNSEDFNIFMNFSLYHKSRDSPNFLVELWRDRAIDYGYEPNLYMDMELDIRYSKMNPTKIIQEINDYTKPYGIQAYTNKEQMAKLGLNMSIPVPSDDPNGEIAHVEMDPILDKLVSDKNIPGIVDYLIKMYFNNMSTERKLIPGSLFGMVMYTVKQDIEEYKRLIMASNPYYRALLFDHKLYNYYLQNHFDEGIVMLSKEDPMFFKLDSTYNSIVKGLLVMDNVELALKVGSKMAKEKRRFECHNFIAHKADQQNLEIPEQLYEYLHQNYLTSPLFNYHIQQLVNQHEYHQVLEYIDRHPELANHLTYKILVQRVYPEIYPANCQENIDTWFLLFHKITKDSQKTRGDFYEFFFKSLIEHGHSQKVLDMVMKPGSTILSQDIRQTTFYLILKCTEDPFTRIQIIHKTRAFESYYQDIIDLITEANKVAQDPWVETLLNRHTTPKKIESSKGSPKILSKESLEFLKHFI</sequence>
<dbReference type="FunCoup" id="A0A151Z882">
    <property type="interactions" value="425"/>
</dbReference>
<dbReference type="AlphaFoldDB" id="A0A151Z882"/>
<organism evidence="1 2">
    <name type="scientific">Tieghemostelium lacteum</name>
    <name type="common">Slime mold</name>
    <name type="synonym">Dictyostelium lacteum</name>
    <dbReference type="NCBI Taxonomy" id="361077"/>
    <lineage>
        <taxon>Eukaryota</taxon>
        <taxon>Amoebozoa</taxon>
        <taxon>Evosea</taxon>
        <taxon>Eumycetozoa</taxon>
        <taxon>Dictyostelia</taxon>
        <taxon>Dictyosteliales</taxon>
        <taxon>Raperosteliaceae</taxon>
        <taxon>Tieghemostelium</taxon>
    </lineage>
</organism>
<reference evidence="1 2" key="1">
    <citation type="submission" date="2015-12" db="EMBL/GenBank/DDBJ databases">
        <title>Dictyostelia acquired genes for synthesis and detection of signals that induce cell-type specialization by lateral gene transfer from prokaryotes.</title>
        <authorList>
            <person name="Gloeckner G."/>
            <person name="Schaap P."/>
        </authorList>
    </citation>
    <scope>NUCLEOTIDE SEQUENCE [LARGE SCALE GENOMIC DNA]</scope>
    <source>
        <strain evidence="1 2">TK</strain>
    </source>
</reference>
<dbReference type="InParanoid" id="A0A151Z882"/>
<gene>
    <name evidence="1" type="ORF">DLAC_08753</name>
</gene>
<protein>
    <submittedName>
        <fullName evidence="1">Uncharacterized protein</fullName>
    </submittedName>
</protein>
<dbReference type="Proteomes" id="UP000076078">
    <property type="component" value="Unassembled WGS sequence"/>
</dbReference>
<dbReference type="EMBL" id="LODT01000037">
    <property type="protein sequence ID" value="KYQ90162.1"/>
    <property type="molecule type" value="Genomic_DNA"/>
</dbReference>
<accession>A0A151Z882</accession>
<keyword evidence="2" id="KW-1185">Reference proteome</keyword>